<dbReference type="PROSITE" id="PS00912">
    <property type="entry name" value="DHODEHASE_2"/>
    <property type="match status" value="1"/>
</dbReference>
<dbReference type="Pfam" id="PF01180">
    <property type="entry name" value="DHO_dh"/>
    <property type="match status" value="1"/>
</dbReference>
<dbReference type="Gene3D" id="3.20.20.70">
    <property type="entry name" value="Aldolase class I"/>
    <property type="match status" value="1"/>
</dbReference>
<evidence type="ECO:0000256" key="11">
    <source>
        <dbReference type="ARBA" id="ARBA00023002"/>
    </source>
</evidence>
<dbReference type="GO" id="GO:0044205">
    <property type="term" value="P:'de novo' UMP biosynthetic process"/>
    <property type="evidence" value="ECO:0007669"/>
    <property type="project" value="UniProtKB-UniPathway"/>
</dbReference>
<reference evidence="17 18" key="1">
    <citation type="submission" date="2020-03" db="EMBL/GenBank/DDBJ databases">
        <title>Complete genome sequence of Monaibacterium sp. ALG8 with diverse plasmids.</title>
        <authorList>
            <person name="Sun C."/>
        </authorList>
    </citation>
    <scope>NUCLEOTIDE SEQUENCE [LARGE SCALE GENOMIC DNA]</scope>
    <source>
        <strain evidence="17 18">ALG8</strain>
    </source>
</reference>
<dbReference type="InterPro" id="IPR013785">
    <property type="entry name" value="Aldolase_TIM"/>
</dbReference>
<dbReference type="InterPro" id="IPR050074">
    <property type="entry name" value="DHO_dehydrogenase"/>
</dbReference>
<dbReference type="AlphaFoldDB" id="A0A6G7VKB2"/>
<evidence type="ECO:0000256" key="15">
    <source>
        <dbReference type="SAM" id="MobiDB-lite"/>
    </source>
</evidence>
<dbReference type="NCBIfam" id="NF003652">
    <property type="entry name" value="PRK05286.2-5"/>
    <property type="match status" value="1"/>
</dbReference>
<evidence type="ECO:0000256" key="6">
    <source>
        <dbReference type="ARBA" id="ARBA00012791"/>
    </source>
</evidence>
<keyword evidence="9" id="KW-0288">FMN</keyword>
<evidence type="ECO:0000256" key="10">
    <source>
        <dbReference type="ARBA" id="ARBA00022975"/>
    </source>
</evidence>
<name>A0A6G7VKB2_9RHOB</name>
<dbReference type="PANTHER" id="PTHR48109">
    <property type="entry name" value="DIHYDROOROTATE DEHYDROGENASE (QUINONE), MITOCHONDRIAL-RELATED"/>
    <property type="match status" value="1"/>
</dbReference>
<dbReference type="GO" id="GO:0006207">
    <property type="term" value="P:'de novo' pyrimidine nucleobase biosynthetic process"/>
    <property type="evidence" value="ECO:0007669"/>
    <property type="project" value="UniProtKB-UniRule"/>
</dbReference>
<dbReference type="InterPro" id="IPR005720">
    <property type="entry name" value="Dihydroorotate_DH_cat"/>
</dbReference>
<comment type="cofactor">
    <cofactor evidence="1">
        <name>FMN</name>
        <dbReference type="ChEBI" id="CHEBI:58210"/>
    </cofactor>
</comment>
<dbReference type="UniPathway" id="UPA00070">
    <property type="reaction ID" value="UER00946"/>
</dbReference>
<dbReference type="PANTHER" id="PTHR48109:SF4">
    <property type="entry name" value="DIHYDROOROTATE DEHYDROGENASE (QUINONE), MITOCHONDRIAL"/>
    <property type="match status" value="1"/>
</dbReference>
<evidence type="ECO:0000313" key="18">
    <source>
        <dbReference type="Proteomes" id="UP000500791"/>
    </source>
</evidence>
<evidence type="ECO:0000259" key="16">
    <source>
        <dbReference type="Pfam" id="PF01180"/>
    </source>
</evidence>
<keyword evidence="8" id="KW-0285">Flavoprotein</keyword>
<gene>
    <name evidence="17" type="ORF">G8E03_05725</name>
</gene>
<evidence type="ECO:0000256" key="5">
    <source>
        <dbReference type="ARBA" id="ARBA00005359"/>
    </source>
</evidence>
<keyword evidence="11 17" id="KW-0560">Oxidoreductase</keyword>
<evidence type="ECO:0000256" key="3">
    <source>
        <dbReference type="ARBA" id="ARBA00004370"/>
    </source>
</evidence>
<protein>
    <recommendedName>
        <fullName evidence="7 14">Dihydroorotate dehydrogenase (quinone)</fullName>
        <ecNumber evidence="6 14">1.3.5.2</ecNumber>
    </recommendedName>
</protein>
<dbReference type="EMBL" id="CP049811">
    <property type="protein sequence ID" value="QIK40306.1"/>
    <property type="molecule type" value="Genomic_DNA"/>
</dbReference>
<dbReference type="NCBIfam" id="TIGR01036">
    <property type="entry name" value="pyrD_sub2"/>
    <property type="match status" value="1"/>
</dbReference>
<evidence type="ECO:0000256" key="8">
    <source>
        <dbReference type="ARBA" id="ARBA00022630"/>
    </source>
</evidence>
<comment type="similarity">
    <text evidence="5">Belongs to the dihydroorotate dehydrogenase family. Type 2 subfamily.</text>
</comment>
<feature type="region of interest" description="Disordered" evidence="15">
    <location>
        <begin position="1"/>
        <end position="31"/>
    </location>
</feature>
<evidence type="ECO:0000256" key="2">
    <source>
        <dbReference type="ARBA" id="ARBA00003125"/>
    </source>
</evidence>
<dbReference type="InterPro" id="IPR005719">
    <property type="entry name" value="Dihydroorotate_DH_2"/>
</dbReference>
<dbReference type="KEGG" id="mon:G8E03_05725"/>
<comment type="subcellular location">
    <subcellularLocation>
        <location evidence="3">Membrane</location>
    </subcellularLocation>
</comment>
<comment type="pathway">
    <text evidence="4">Pyrimidine metabolism; UMP biosynthesis via de novo pathway; orotate from (S)-dihydroorotate (quinone route): step 1/1.</text>
</comment>
<keyword evidence="18" id="KW-1185">Reference proteome</keyword>
<dbReference type="SUPFAM" id="SSF51395">
    <property type="entry name" value="FMN-linked oxidoreductases"/>
    <property type="match status" value="1"/>
</dbReference>
<proteinExistence type="inferred from homology"/>
<evidence type="ECO:0000256" key="9">
    <source>
        <dbReference type="ARBA" id="ARBA00022643"/>
    </source>
</evidence>
<keyword evidence="10" id="KW-0665">Pyrimidine biosynthesis</keyword>
<comment type="catalytic activity">
    <reaction evidence="13">
        <text>(S)-dihydroorotate + a quinone = orotate + a quinol</text>
        <dbReference type="Rhea" id="RHEA:30187"/>
        <dbReference type="ChEBI" id="CHEBI:24646"/>
        <dbReference type="ChEBI" id="CHEBI:30839"/>
        <dbReference type="ChEBI" id="CHEBI:30864"/>
        <dbReference type="ChEBI" id="CHEBI:132124"/>
        <dbReference type="EC" id="1.3.5.2"/>
    </reaction>
</comment>
<dbReference type="EC" id="1.3.5.2" evidence="6 14"/>
<dbReference type="PROSITE" id="PS00911">
    <property type="entry name" value="DHODEHASE_1"/>
    <property type="match status" value="1"/>
</dbReference>
<evidence type="ECO:0000256" key="4">
    <source>
        <dbReference type="ARBA" id="ARBA00005161"/>
    </source>
</evidence>
<dbReference type="Proteomes" id="UP000500791">
    <property type="component" value="Chromosome"/>
</dbReference>
<organism evidence="17 18">
    <name type="scientific">Pontivivens nitratireducens</name>
    <dbReference type="NCBI Taxonomy" id="2758038"/>
    <lineage>
        <taxon>Bacteria</taxon>
        <taxon>Pseudomonadati</taxon>
        <taxon>Pseudomonadota</taxon>
        <taxon>Alphaproteobacteria</taxon>
        <taxon>Rhodobacterales</taxon>
        <taxon>Paracoccaceae</taxon>
        <taxon>Pontivivens</taxon>
    </lineage>
</organism>
<dbReference type="GO" id="GO:0016020">
    <property type="term" value="C:membrane"/>
    <property type="evidence" value="ECO:0007669"/>
    <property type="project" value="UniProtKB-SubCell"/>
</dbReference>
<dbReference type="GO" id="GO:0005737">
    <property type="term" value="C:cytoplasm"/>
    <property type="evidence" value="ECO:0007669"/>
    <property type="project" value="InterPro"/>
</dbReference>
<feature type="domain" description="Dihydroorotate dehydrogenase catalytic" evidence="16">
    <location>
        <begin position="84"/>
        <end position="372"/>
    </location>
</feature>
<evidence type="ECO:0000256" key="7">
    <source>
        <dbReference type="ARBA" id="ARBA00018366"/>
    </source>
</evidence>
<evidence type="ECO:0000256" key="1">
    <source>
        <dbReference type="ARBA" id="ARBA00001917"/>
    </source>
</evidence>
<dbReference type="InterPro" id="IPR001295">
    <property type="entry name" value="Dihydroorotate_DH_CS"/>
</dbReference>
<evidence type="ECO:0000256" key="14">
    <source>
        <dbReference type="NCBIfam" id="TIGR01036"/>
    </source>
</evidence>
<comment type="function">
    <text evidence="2">Catalyzes the conversion of dihydroorotate to orotate with quinone as electron acceptor.</text>
</comment>
<evidence type="ECO:0000256" key="13">
    <source>
        <dbReference type="ARBA" id="ARBA00048639"/>
    </source>
</evidence>
<dbReference type="NCBIfam" id="NF003645">
    <property type="entry name" value="PRK05286.1-2"/>
    <property type="match status" value="1"/>
</dbReference>
<evidence type="ECO:0000313" key="17">
    <source>
        <dbReference type="EMBL" id="QIK40306.1"/>
    </source>
</evidence>
<keyword evidence="12" id="KW-0472">Membrane</keyword>
<dbReference type="CDD" id="cd04738">
    <property type="entry name" value="DHOD_2_like"/>
    <property type="match status" value="1"/>
</dbReference>
<dbReference type="GO" id="GO:0106430">
    <property type="term" value="F:dihydroorotate dehydrogenase (quinone) activity"/>
    <property type="evidence" value="ECO:0007669"/>
    <property type="project" value="UniProtKB-EC"/>
</dbReference>
<accession>A0A6G7VKB2</accession>
<evidence type="ECO:0000256" key="12">
    <source>
        <dbReference type="ARBA" id="ARBA00023136"/>
    </source>
</evidence>
<sequence>MGGQPWRGGVSAPLPTTGTERGSRARPAAPAGRCACLSGGDRVIERAGLTLLHRIDPERAHRIAIHALRAGLVPRPGPVTPPRLATQIAGLDLPNPLGLAAGFDKNAEAVDPLLMSGLGFVEVGAATPRAQPGNPKPRLFRLSEDRAVINRFGFNNDGMQAITARLQARKRPGVVGLNLGANKDSDDRAEDFARVLTHAGPFIDFATVNVSSPNTEKLRDLQGAQALASLLDGVMVARDALARPVPVFLKIAPDMDAAALTELCDVAVSAQVDAIVATNTTLRRDGLHGPHAGEGGGLSGAPLRDLAQQVLTDVYRLTQGKVPLIGVGGIASGADAYARIRAGATALQLYSALVYGGMGLIATILHDLDALLERDGFASVADAVGVDAVRPDA</sequence>